<sequence>MREQWCSDYHDFDLQRKITAPALPVALLHRKALLERLREAVLPVQGGAPHRQLILCCAPAGYGKTTLLADFARSAQLPCCWYFLERSDLDPVVFLRTLLASLRQTFPAFGASLDALFRSMLSAETASATTLYTSALTMLCTALATEIKEPFLLLLCNYEEVNESETVNALVNELLRRFPPQATLIIESRSLPDLSFPALIIREAMYGLDHEALRFSAEEIAELAALQGLPPLSEEEAASLAASFDGWIAGILLGTRIGDARMRLLLPHSSAADEKRGSSTALATQKRTILLTYLVNEVLKHAAQTQSFLQSISLLHHVYPSFCNALLNITDAHERLAHLERQGLFLFSHASGTGLFYTIHPVIRELLSEQLRHQEPERFRLLHRRAAELWHARHEDEEAMYHALESESYDLAVSFILATGENLLSSGQRETLIRWINMLPEAFKEHHPRLLLLQATIALDYGQRTTALPLLDRAEALLAISQEPDTALLEATCAILRGKALFQMGDYQQAQLLCQKALLYLPEPERHLRASAQMRIGLCHTLAGGSDGRCHASAAGSATLASAASPHSKY</sequence>
<dbReference type="Pfam" id="PF25873">
    <property type="entry name" value="WHD_MalT"/>
    <property type="match status" value="1"/>
</dbReference>
<dbReference type="EMBL" id="MCIF01000002">
    <property type="protein sequence ID" value="RAQ94023.1"/>
    <property type="molecule type" value="Genomic_DNA"/>
</dbReference>
<evidence type="ECO:0000259" key="3">
    <source>
        <dbReference type="Pfam" id="PF25873"/>
    </source>
</evidence>
<proteinExistence type="predicted"/>
<comment type="caution">
    <text evidence="4">The sequence shown here is derived from an EMBL/GenBank/DDBJ whole genome shotgun (WGS) entry which is preliminary data.</text>
</comment>
<accession>A0A328VEQ6</accession>
<dbReference type="Gene3D" id="3.40.50.300">
    <property type="entry name" value="P-loop containing nucleotide triphosphate hydrolases"/>
    <property type="match status" value="1"/>
</dbReference>
<dbReference type="Pfam" id="PF24883">
    <property type="entry name" value="NPHP3_N"/>
    <property type="match status" value="1"/>
</dbReference>
<dbReference type="InterPro" id="IPR056884">
    <property type="entry name" value="NPHP3-like_N"/>
</dbReference>
<dbReference type="RefSeq" id="WP_112425581.1">
    <property type="nucleotide sequence ID" value="NZ_MCIF01000002.1"/>
</dbReference>
<dbReference type="InterPro" id="IPR011990">
    <property type="entry name" value="TPR-like_helical_dom_sf"/>
</dbReference>
<evidence type="ECO:0008006" key="6">
    <source>
        <dbReference type="Google" id="ProtNLM"/>
    </source>
</evidence>
<dbReference type="AlphaFoldDB" id="A0A328VEQ6"/>
<evidence type="ECO:0000259" key="2">
    <source>
        <dbReference type="Pfam" id="PF24883"/>
    </source>
</evidence>
<dbReference type="InterPro" id="IPR027417">
    <property type="entry name" value="P-loop_NTPase"/>
</dbReference>
<keyword evidence="1" id="KW-0677">Repeat</keyword>
<keyword evidence="5" id="KW-1185">Reference proteome</keyword>
<feature type="domain" description="Nephrocystin 3-like N-terminal" evidence="2">
    <location>
        <begin position="50"/>
        <end position="189"/>
    </location>
</feature>
<dbReference type="SUPFAM" id="SSF48452">
    <property type="entry name" value="TPR-like"/>
    <property type="match status" value="1"/>
</dbReference>
<feature type="domain" description="MalT-like winged helix" evidence="3">
    <location>
        <begin position="297"/>
        <end position="378"/>
    </location>
</feature>
<gene>
    <name evidence="4" type="ORF">A4R35_00665</name>
</gene>
<evidence type="ECO:0000313" key="4">
    <source>
        <dbReference type="EMBL" id="RAQ94023.1"/>
    </source>
</evidence>
<organism evidence="4 5">
    <name type="scientific">Thermogemmatispora tikiterensis</name>
    <dbReference type="NCBI Taxonomy" id="1825093"/>
    <lineage>
        <taxon>Bacteria</taxon>
        <taxon>Bacillati</taxon>
        <taxon>Chloroflexota</taxon>
        <taxon>Ktedonobacteria</taxon>
        <taxon>Thermogemmatisporales</taxon>
        <taxon>Thermogemmatisporaceae</taxon>
        <taxon>Thermogemmatispora</taxon>
    </lineage>
</organism>
<evidence type="ECO:0000256" key="1">
    <source>
        <dbReference type="ARBA" id="ARBA00022737"/>
    </source>
</evidence>
<evidence type="ECO:0000313" key="5">
    <source>
        <dbReference type="Proteomes" id="UP000248706"/>
    </source>
</evidence>
<dbReference type="InterPro" id="IPR059106">
    <property type="entry name" value="WHD_MalT"/>
</dbReference>
<name>A0A328VEQ6_9CHLR</name>
<reference evidence="4 5" key="1">
    <citation type="submission" date="2016-08" db="EMBL/GenBank/DDBJ databases">
        <title>Analysis of Carbohydrate Active Enzymes in Thermogemmatispora T81 Reveals Carbohydrate Degradation Ability.</title>
        <authorList>
            <person name="Tomazini A."/>
            <person name="Lal S."/>
            <person name="Stott M."/>
            <person name="Henrissat B."/>
            <person name="Polikarpov I."/>
            <person name="Sparling R."/>
            <person name="Levin D.B."/>
        </authorList>
    </citation>
    <scope>NUCLEOTIDE SEQUENCE [LARGE SCALE GENOMIC DNA]</scope>
    <source>
        <strain evidence="4 5">T81</strain>
    </source>
</reference>
<dbReference type="OrthoDB" id="1137593at2"/>
<dbReference type="Proteomes" id="UP000248706">
    <property type="component" value="Unassembled WGS sequence"/>
</dbReference>
<dbReference type="SUPFAM" id="SSF52540">
    <property type="entry name" value="P-loop containing nucleoside triphosphate hydrolases"/>
    <property type="match status" value="1"/>
</dbReference>
<protein>
    <recommendedName>
        <fullName evidence="6">Orc1-like AAA ATPase domain-containing protein</fullName>
    </recommendedName>
</protein>
<dbReference type="Gene3D" id="1.25.40.10">
    <property type="entry name" value="Tetratricopeptide repeat domain"/>
    <property type="match status" value="1"/>
</dbReference>